<keyword evidence="3" id="KW-1133">Transmembrane helix</keyword>
<evidence type="ECO:0000256" key="3">
    <source>
        <dbReference type="SAM" id="Phobius"/>
    </source>
</evidence>
<evidence type="ECO:0000313" key="4">
    <source>
        <dbReference type="EMBL" id="KAG5459627.1"/>
    </source>
</evidence>
<feature type="non-terminal residue" evidence="4">
    <location>
        <position position="1"/>
    </location>
</feature>
<feature type="transmembrane region" description="Helical" evidence="3">
    <location>
        <begin position="104"/>
        <end position="128"/>
    </location>
</feature>
<sequence>RQPAVRVLQHRLPSRALTRPLAIHPVAAPFDDSQTQPDVMFGTPDFASAAAKFRLRDGDGVGTPRLRVCRGVDWCDERVHEHPDFVSSPVRLRGCRAKKAKRRFLWIIVLGRATSVAGVAAVCVTRLITSSVSNGGRARRPAADAPTAGFAAGAVLPGAEQQRGVAGASPHSPPAPPPPPADAAAALASVLTDHTQANLGKQLRELLKTKASAANLAAAARRAREELARQGERTARVREEAARVSSEVAQLEADLRRAREELDAVRARIDVVAGEKLDVDERLELLQAENARLEEMLQSEEKKVLLGGLMFGGGGGGGKKATKA</sequence>
<keyword evidence="3" id="KW-0472">Membrane</keyword>
<evidence type="ECO:0000313" key="5">
    <source>
        <dbReference type="Proteomes" id="UP000673691"/>
    </source>
</evidence>
<keyword evidence="3" id="KW-0812">Transmembrane</keyword>
<evidence type="ECO:0000256" key="2">
    <source>
        <dbReference type="SAM" id="MobiDB-lite"/>
    </source>
</evidence>
<dbReference type="EMBL" id="JAEFCI010006527">
    <property type="protein sequence ID" value="KAG5459627.1"/>
    <property type="molecule type" value="Genomic_DNA"/>
</dbReference>
<feature type="region of interest" description="Disordered" evidence="2">
    <location>
        <begin position="160"/>
        <end position="183"/>
    </location>
</feature>
<name>A0A8H7ZUR6_9FUNG</name>
<keyword evidence="1" id="KW-0175">Coiled coil</keyword>
<feature type="compositionally biased region" description="Pro residues" evidence="2">
    <location>
        <begin position="171"/>
        <end position="181"/>
    </location>
</feature>
<keyword evidence="5" id="KW-1185">Reference proteome</keyword>
<reference evidence="4 5" key="1">
    <citation type="journal article" name="Sci. Rep.">
        <title>Genome-scale phylogenetic analyses confirm Olpidium as the closest living zoosporic fungus to the non-flagellated, terrestrial fungi.</title>
        <authorList>
            <person name="Chang Y."/>
            <person name="Rochon D."/>
            <person name="Sekimoto S."/>
            <person name="Wang Y."/>
            <person name="Chovatia M."/>
            <person name="Sandor L."/>
            <person name="Salamov A."/>
            <person name="Grigoriev I.V."/>
            <person name="Stajich J.E."/>
            <person name="Spatafora J.W."/>
        </authorList>
    </citation>
    <scope>NUCLEOTIDE SEQUENCE [LARGE SCALE GENOMIC DNA]</scope>
    <source>
        <strain evidence="4">S191</strain>
    </source>
</reference>
<feature type="coiled-coil region" evidence="1">
    <location>
        <begin position="210"/>
        <end position="303"/>
    </location>
</feature>
<dbReference type="AlphaFoldDB" id="A0A8H7ZUR6"/>
<dbReference type="Proteomes" id="UP000673691">
    <property type="component" value="Unassembled WGS sequence"/>
</dbReference>
<proteinExistence type="predicted"/>
<evidence type="ECO:0000256" key="1">
    <source>
        <dbReference type="SAM" id="Coils"/>
    </source>
</evidence>
<gene>
    <name evidence="4" type="ORF">BJ554DRAFT_8426</name>
</gene>
<dbReference type="OrthoDB" id="2154210at2759"/>
<protein>
    <submittedName>
        <fullName evidence="4">Uncharacterized protein</fullName>
    </submittedName>
</protein>
<comment type="caution">
    <text evidence="4">The sequence shown here is derived from an EMBL/GenBank/DDBJ whole genome shotgun (WGS) entry which is preliminary data.</text>
</comment>
<accession>A0A8H7ZUR6</accession>
<organism evidence="4 5">
    <name type="scientific">Olpidium bornovanus</name>
    <dbReference type="NCBI Taxonomy" id="278681"/>
    <lineage>
        <taxon>Eukaryota</taxon>
        <taxon>Fungi</taxon>
        <taxon>Fungi incertae sedis</taxon>
        <taxon>Olpidiomycota</taxon>
        <taxon>Olpidiomycotina</taxon>
        <taxon>Olpidiomycetes</taxon>
        <taxon>Olpidiales</taxon>
        <taxon>Olpidiaceae</taxon>
        <taxon>Olpidium</taxon>
    </lineage>
</organism>